<evidence type="ECO:0000313" key="2">
    <source>
        <dbReference type="Proteomes" id="UP000078431"/>
    </source>
</evidence>
<dbReference type="EMBL" id="LXEX01000075">
    <property type="protein sequence ID" value="OAT56603.1"/>
    <property type="molecule type" value="Genomic_DNA"/>
</dbReference>
<comment type="caution">
    <text evidence="1">The sequence shown here is derived from an EMBL/GenBank/DDBJ whole genome shotgun (WGS) entry which is preliminary data.</text>
</comment>
<evidence type="ECO:0000313" key="1">
    <source>
        <dbReference type="EMBL" id="OAT56603.1"/>
    </source>
</evidence>
<dbReference type="Proteomes" id="UP000078431">
    <property type="component" value="Unassembled WGS sequence"/>
</dbReference>
<sequence length="158" mass="17460">MNQLSKSWLQAQIAQLESDGQREEAYRPDENGHMTLAAFRAALASLESEPVYQCQFAYKNHSGETEWVWEDVSQEFYEQFNSGGRLGEQRVLYTGPHSAPGVPGAASNDVASVEIQVKAIEQAVNAVLSVDTVASTMTVRALFMNYIGDLQLRAEVSE</sequence>
<gene>
    <name evidence="1" type="ORF">M993_04715</name>
</gene>
<proteinExistence type="predicted"/>
<reference evidence="1 2" key="1">
    <citation type="submission" date="2016-04" db="EMBL/GenBank/DDBJ databases">
        <title>ATOL: Assembling a taxonomically balanced genome-scale reconstruction of the evolutionary history of the Enterobacteriaceae.</title>
        <authorList>
            <person name="Plunkett G.III."/>
            <person name="Neeno-Eckwall E.C."/>
            <person name="Glasner J.D."/>
            <person name="Perna N.T."/>
        </authorList>
    </citation>
    <scope>NUCLEOTIDE SEQUENCE [LARGE SCALE GENOMIC DNA]</scope>
    <source>
        <strain evidence="1 2">ATCC 12841</strain>
    </source>
</reference>
<name>A0AA91IMD2_9GAMM</name>
<keyword evidence="2" id="KW-1185">Reference proteome</keyword>
<accession>A0AA91IMD2</accession>
<organism evidence="1 2">
    <name type="scientific">Obesumbacterium proteus ATCC 12841</name>
    <dbReference type="NCBI Taxonomy" id="1354268"/>
    <lineage>
        <taxon>Bacteria</taxon>
        <taxon>Pseudomonadati</taxon>
        <taxon>Pseudomonadota</taxon>
        <taxon>Gammaproteobacteria</taxon>
        <taxon>Enterobacterales</taxon>
        <taxon>Hafniaceae</taxon>
        <taxon>Obesumbacterium</taxon>
    </lineage>
</organism>
<dbReference type="AlphaFoldDB" id="A0AA91IMD2"/>
<protein>
    <submittedName>
        <fullName evidence="1">Uncharacterized protein</fullName>
    </submittedName>
</protein>
<dbReference type="RefSeq" id="WP_064645568.1">
    <property type="nucleotide sequence ID" value="NZ_LXEX01000075.1"/>
</dbReference>